<dbReference type="Proteomes" id="UP000254208">
    <property type="component" value="Unassembled WGS sequence"/>
</dbReference>
<reference evidence="5 7" key="1">
    <citation type="submission" date="2017-07" db="EMBL/GenBank/DDBJ databases">
        <title>blaIMP-27 on transferable plasmids in Proteus mirabilis and Providencia rettgeri.</title>
        <authorList>
            <person name="Potter R."/>
        </authorList>
    </citation>
    <scope>NUCLEOTIDE SEQUENCE [LARGE SCALE GENOMIC DNA]</scope>
    <source>
        <strain evidence="5 7">PR1</strain>
    </source>
</reference>
<dbReference type="Pfam" id="PF18715">
    <property type="entry name" value="Phage_spike"/>
    <property type="match status" value="1"/>
</dbReference>
<feature type="domain" description="Gp5/Type VI secretion system Vgr protein OB-fold" evidence="2">
    <location>
        <begin position="14"/>
        <end position="80"/>
    </location>
</feature>
<evidence type="ECO:0000259" key="3">
    <source>
        <dbReference type="Pfam" id="PF18715"/>
    </source>
</evidence>
<evidence type="ECO:0000313" key="4">
    <source>
        <dbReference type="EMBL" id="MDH2304077.1"/>
    </source>
</evidence>
<dbReference type="Proteomes" id="UP001162044">
    <property type="component" value="Unassembled WGS sequence"/>
</dbReference>
<evidence type="ECO:0000313" key="5">
    <source>
        <dbReference type="EMBL" id="OZS74066.1"/>
    </source>
</evidence>
<proteinExistence type="predicted"/>
<evidence type="ECO:0000313" key="6">
    <source>
        <dbReference type="EMBL" id="SUC33550.1"/>
    </source>
</evidence>
<dbReference type="Pfam" id="PF18946">
    <property type="entry name" value="Apex"/>
    <property type="match status" value="1"/>
</dbReference>
<evidence type="ECO:0000313" key="8">
    <source>
        <dbReference type="Proteomes" id="UP000254208"/>
    </source>
</evidence>
<evidence type="ECO:0000313" key="7">
    <source>
        <dbReference type="Proteomes" id="UP000216001"/>
    </source>
</evidence>
<dbReference type="RefSeq" id="WP_094961869.1">
    <property type="nucleotide sequence ID" value="NZ_CP077317.1"/>
</dbReference>
<dbReference type="STRING" id="587.RB151_043650"/>
<dbReference type="InterPro" id="IPR006531">
    <property type="entry name" value="Gp5/Vgr_OB"/>
</dbReference>
<dbReference type="NCBIfam" id="TIGR01644">
    <property type="entry name" value="phage_P2_V"/>
    <property type="match status" value="1"/>
</dbReference>
<gene>
    <name evidence="5" type="ORF">CHI95_13310</name>
    <name evidence="6" type="ORF">NCTC11801_04592</name>
    <name evidence="4" type="ORF">QDQ51_01415</name>
</gene>
<reference evidence="4" key="3">
    <citation type="submission" date="2023-04" db="EMBL/GenBank/DDBJ databases">
        <authorList>
            <person name="Li W."/>
        </authorList>
    </citation>
    <scope>NUCLEOTIDE SEQUENCE</scope>
    <source>
        <strain evidence="4">QITACRE101</strain>
    </source>
</reference>
<dbReference type="InterPro" id="IPR040629">
    <property type="entry name" value="Phage_spike"/>
</dbReference>
<dbReference type="EMBL" id="NOWC01000015">
    <property type="protein sequence ID" value="OZS74066.1"/>
    <property type="molecule type" value="Genomic_DNA"/>
</dbReference>
<dbReference type="Gene3D" id="6.20.150.10">
    <property type="match status" value="1"/>
</dbReference>
<organism evidence="5 7">
    <name type="scientific">Providencia rettgeri</name>
    <dbReference type="NCBI Taxonomy" id="587"/>
    <lineage>
        <taxon>Bacteria</taxon>
        <taxon>Pseudomonadati</taxon>
        <taxon>Pseudomonadota</taxon>
        <taxon>Gammaproteobacteria</taxon>
        <taxon>Enterobacterales</taxon>
        <taxon>Morganellaceae</taxon>
        <taxon>Providencia</taxon>
    </lineage>
</organism>
<dbReference type="EMBL" id="UGTZ01000001">
    <property type="protein sequence ID" value="SUC33550.1"/>
    <property type="molecule type" value="Genomic_DNA"/>
</dbReference>
<dbReference type="AlphaFoldDB" id="A0A264VRT1"/>
<dbReference type="OrthoDB" id="4931325at2"/>
<dbReference type="Proteomes" id="UP000216001">
    <property type="component" value="Unassembled WGS sequence"/>
</dbReference>
<dbReference type="Pfam" id="PF04717">
    <property type="entry name" value="Phage_base_V"/>
    <property type="match status" value="1"/>
</dbReference>
<dbReference type="Gene3D" id="2.40.50.230">
    <property type="entry name" value="Gp5 N-terminal domain"/>
    <property type="match status" value="1"/>
</dbReference>
<dbReference type="EMBL" id="JARVQW010000001">
    <property type="protein sequence ID" value="MDH2304077.1"/>
    <property type="molecule type" value="Genomic_DNA"/>
</dbReference>
<reference evidence="4" key="4">
    <citation type="submission" date="2023-10" db="EMBL/GenBank/DDBJ databases">
        <title>Analysis of Resistance Genes of Carbapenem-resistant Providencia rettgeri.</title>
        <authorList>
            <person name="Liu M."/>
        </authorList>
    </citation>
    <scope>NUCLEOTIDE SEQUENCE</scope>
    <source>
        <strain evidence="4">QITACRE101</strain>
    </source>
</reference>
<protein>
    <submittedName>
        <fullName evidence="5 6">Baseplate assembly protein</fullName>
    </submittedName>
    <submittedName>
        <fullName evidence="4">Phage baseplate assembly protein V</fullName>
    </submittedName>
</protein>
<feature type="region of interest" description="Disordered" evidence="1">
    <location>
        <begin position="186"/>
        <end position="207"/>
    </location>
</feature>
<dbReference type="InterPro" id="IPR013046">
    <property type="entry name" value="GpV/Gp45"/>
</dbReference>
<dbReference type="InterPro" id="IPR044033">
    <property type="entry name" value="GpV-like_apex"/>
</dbReference>
<feature type="domain" description="Phage spike trimer" evidence="3">
    <location>
        <begin position="132"/>
        <end position="184"/>
    </location>
</feature>
<name>A0A264VRT1_PRORE</name>
<sequence length="207" mass="21813">MSAEIRRLIRNLIRIGIVTDVNAKKGCRVQIGSLETDWLNWITLRAGNTRTMNAPSVGEQVLILALGGELTTAFVLTGIFSNEHAEPTSSLTADHRTYSDGAIIEYEPATGALIATGIKTATIDASEQINATTNVVIVNASKQINLTTPTVICSQNLTCATLNVTEGGEMTGNFTHTGGAIKSNGITLHDHTHGGVRSGGESTGKPQ</sequence>
<accession>A0A264VRT1</accession>
<evidence type="ECO:0000256" key="1">
    <source>
        <dbReference type="SAM" id="MobiDB-lite"/>
    </source>
</evidence>
<reference evidence="6 8" key="2">
    <citation type="submission" date="2018-06" db="EMBL/GenBank/DDBJ databases">
        <authorList>
            <consortium name="Pathogen Informatics"/>
            <person name="Doyle S."/>
        </authorList>
    </citation>
    <scope>NUCLEOTIDE SEQUENCE [LARGE SCALE GENOMIC DNA]</scope>
    <source>
        <strain evidence="6 8">NCTC11801</strain>
    </source>
</reference>
<dbReference type="InterPro" id="IPR037026">
    <property type="entry name" value="Vgr_OB-fold_dom_sf"/>
</dbReference>
<dbReference type="GeneID" id="93671073"/>
<evidence type="ECO:0000259" key="2">
    <source>
        <dbReference type="Pfam" id="PF04717"/>
    </source>
</evidence>
<feature type="compositionally biased region" description="Gly residues" evidence="1">
    <location>
        <begin position="196"/>
        <end position="207"/>
    </location>
</feature>